<proteinExistence type="predicted"/>
<dbReference type="RefSeq" id="WP_132953844.1">
    <property type="nucleotide sequence ID" value="NZ_CP091507.1"/>
</dbReference>
<sequence>MPALLPPFTLMPADTFDLSARSWADNERALLAAIPAAEQGIALIHEGGDGIVVPRSYQQGKPAFQTACQTLAAEGLQVHVRLSGGGVVPQGAGVVNLHLGYIVDTSNPLLVAEAHYQALCGLLTDLFEHFGIRTSAQTVQGSFCDGRYNLAAAGRKIAGTAQHWQRDPSAPNRYRVLSHAVILAADPATLTERANRFEQALGSDTRYRADKTTSLLELAGANGAASLAALQAIIKTHCTIN</sequence>
<evidence type="ECO:0000313" key="5">
    <source>
        <dbReference type="Proteomes" id="UP000829756"/>
    </source>
</evidence>
<dbReference type="EMBL" id="SLXE01000013">
    <property type="protein sequence ID" value="TCP06098.1"/>
    <property type="molecule type" value="Genomic_DNA"/>
</dbReference>
<organism evidence="3 5">
    <name type="scientific">Uruburuella suis</name>
    <dbReference type="NCBI Taxonomy" id="252130"/>
    <lineage>
        <taxon>Bacteria</taxon>
        <taxon>Pseudomonadati</taxon>
        <taxon>Pseudomonadota</taxon>
        <taxon>Betaproteobacteria</taxon>
        <taxon>Neisseriales</taxon>
        <taxon>Neisseriaceae</taxon>
        <taxon>Uruburuella</taxon>
    </lineage>
</organism>
<dbReference type="SUPFAM" id="SSF55681">
    <property type="entry name" value="Class II aaRS and biotin synthetases"/>
    <property type="match status" value="1"/>
</dbReference>
<feature type="domain" description="BPL/LPL catalytic" evidence="1">
    <location>
        <begin position="36"/>
        <end position="234"/>
    </location>
</feature>
<dbReference type="AlphaFoldDB" id="A0AAE9GTF2"/>
<accession>A0AAE9GTF2</accession>
<dbReference type="Proteomes" id="UP000294721">
    <property type="component" value="Unassembled WGS sequence"/>
</dbReference>
<reference evidence="2 4" key="1">
    <citation type="submission" date="2019-03" db="EMBL/GenBank/DDBJ databases">
        <title>Genomic Encyclopedia of Type Strains, Phase IV (KMG-IV): sequencing the most valuable type-strain genomes for metagenomic binning, comparative biology and taxonomic classification.</title>
        <authorList>
            <person name="Goeker M."/>
        </authorList>
    </citation>
    <scope>NUCLEOTIDE SEQUENCE [LARGE SCALE GENOMIC DNA]</scope>
    <source>
        <strain evidence="2 4">DSM 17474</strain>
    </source>
</reference>
<dbReference type="EMBL" id="CP091507">
    <property type="protein sequence ID" value="UOO79640.1"/>
    <property type="molecule type" value="Genomic_DNA"/>
</dbReference>
<gene>
    <name evidence="2" type="ORF">EV680_11320</name>
    <name evidence="3" type="ORF">LVJ78_01000</name>
</gene>
<evidence type="ECO:0000313" key="3">
    <source>
        <dbReference type="EMBL" id="UOO79640.1"/>
    </source>
</evidence>
<name>A0AAE9GTF2_9NEIS</name>
<dbReference type="PROSITE" id="PS51733">
    <property type="entry name" value="BPL_LPL_CATALYTIC"/>
    <property type="match status" value="1"/>
</dbReference>
<reference evidence="3" key="3">
    <citation type="journal article" date="2022" name="Res Sq">
        <title>Evolution of multicellular longitudinally dividing oral cavity symbionts (Neisseriaceae).</title>
        <authorList>
            <person name="Nyongesa S."/>
            <person name="Weber P."/>
            <person name="Bernet E."/>
            <person name="Pullido F."/>
            <person name="Nieckarz M."/>
            <person name="Delaby M."/>
            <person name="Nieves C."/>
            <person name="Viehboeck T."/>
            <person name="Krause N."/>
            <person name="Rivera-Millot A."/>
            <person name="Nakamura A."/>
            <person name="Vischer N."/>
            <person name="VanNieuwenhze M."/>
            <person name="Brun Y."/>
            <person name="Cava F."/>
            <person name="Bulgheresi S."/>
            <person name="Veyrier F."/>
        </authorList>
    </citation>
    <scope>NUCLEOTIDE SEQUENCE</scope>
    <source>
        <strain evidence="3">1258/02</strain>
    </source>
</reference>
<evidence type="ECO:0000259" key="1">
    <source>
        <dbReference type="PROSITE" id="PS51733"/>
    </source>
</evidence>
<dbReference type="InterPro" id="IPR004143">
    <property type="entry name" value="BPL_LPL_catalytic"/>
</dbReference>
<evidence type="ECO:0000313" key="2">
    <source>
        <dbReference type="EMBL" id="TCP06098.1"/>
    </source>
</evidence>
<dbReference type="InterPro" id="IPR045864">
    <property type="entry name" value="aa-tRNA-synth_II/BPL/LPL"/>
</dbReference>
<evidence type="ECO:0000313" key="4">
    <source>
        <dbReference type="Proteomes" id="UP000294721"/>
    </source>
</evidence>
<dbReference type="Gene3D" id="3.30.930.10">
    <property type="entry name" value="Bira Bifunctional Protein, Domain 2"/>
    <property type="match status" value="1"/>
</dbReference>
<dbReference type="KEGG" id="usu:LVJ78_01000"/>
<protein>
    <recommendedName>
        <fullName evidence="1">BPL/LPL catalytic domain-containing protein</fullName>
    </recommendedName>
</protein>
<dbReference type="Pfam" id="PF21948">
    <property type="entry name" value="LplA-B_cat"/>
    <property type="match status" value="1"/>
</dbReference>
<reference evidence="3" key="2">
    <citation type="submission" date="2021-12" db="EMBL/GenBank/DDBJ databases">
        <authorList>
            <person name="Veyrier F.J."/>
        </authorList>
    </citation>
    <scope>NUCLEOTIDE SEQUENCE</scope>
    <source>
        <strain evidence="3">1258/02</strain>
    </source>
</reference>
<keyword evidence="4" id="KW-1185">Reference proteome</keyword>
<dbReference type="Proteomes" id="UP000829756">
    <property type="component" value="Chromosome"/>
</dbReference>